<accession>A0A8S1B5G5</accession>
<feature type="domain" description="MADF" evidence="2">
    <location>
        <begin position="12"/>
        <end position="52"/>
    </location>
</feature>
<dbReference type="Proteomes" id="UP000494256">
    <property type="component" value="Unassembled WGS sequence"/>
</dbReference>
<dbReference type="AlphaFoldDB" id="A0A8S1B5G5"/>
<evidence type="ECO:0000313" key="3">
    <source>
        <dbReference type="EMBL" id="CAB3254182.1"/>
    </source>
</evidence>
<dbReference type="OrthoDB" id="7166767at2759"/>
<protein>
    <recommendedName>
        <fullName evidence="2">MADF domain-containing protein</fullName>
    </recommendedName>
</protein>
<name>A0A8S1B5G5_ARCPL</name>
<sequence>MAKKFKYDIYTLIEVIESKECLWDKTKEVSKDKILRRNAWRDVCAFLEPNFEDMDQKNKDEITSAVMNEWLPPTDFTPAGNPAVHTSARKPTDFTPA</sequence>
<reference evidence="3 4" key="1">
    <citation type="submission" date="2020-04" db="EMBL/GenBank/DDBJ databases">
        <authorList>
            <person name="Wallbank WR R."/>
            <person name="Pardo Diaz C."/>
            <person name="Kozak K."/>
            <person name="Martin S."/>
            <person name="Jiggins C."/>
            <person name="Moest M."/>
            <person name="Warren A I."/>
            <person name="Byers J.R.P. K."/>
            <person name="Montejo-Kovacevich G."/>
            <person name="Yen C E."/>
        </authorList>
    </citation>
    <scope>NUCLEOTIDE SEQUENCE [LARGE SCALE GENOMIC DNA]</scope>
</reference>
<gene>
    <name evidence="3" type="ORF">APLA_LOCUS14621</name>
</gene>
<proteinExistence type="predicted"/>
<comment type="caution">
    <text evidence="3">The sequence shown here is derived from an EMBL/GenBank/DDBJ whole genome shotgun (WGS) entry which is preliminary data.</text>
</comment>
<dbReference type="EMBL" id="CADEBD010000412">
    <property type="protein sequence ID" value="CAB3254182.1"/>
    <property type="molecule type" value="Genomic_DNA"/>
</dbReference>
<evidence type="ECO:0000256" key="1">
    <source>
        <dbReference type="SAM" id="MobiDB-lite"/>
    </source>
</evidence>
<feature type="region of interest" description="Disordered" evidence="1">
    <location>
        <begin position="75"/>
        <end position="97"/>
    </location>
</feature>
<dbReference type="Pfam" id="PF10545">
    <property type="entry name" value="MADF_DNA_bdg"/>
    <property type="match status" value="1"/>
</dbReference>
<organism evidence="3 4">
    <name type="scientific">Arctia plantaginis</name>
    <name type="common">Wood tiger moth</name>
    <name type="synonym">Phalaena plantaginis</name>
    <dbReference type="NCBI Taxonomy" id="874455"/>
    <lineage>
        <taxon>Eukaryota</taxon>
        <taxon>Metazoa</taxon>
        <taxon>Ecdysozoa</taxon>
        <taxon>Arthropoda</taxon>
        <taxon>Hexapoda</taxon>
        <taxon>Insecta</taxon>
        <taxon>Pterygota</taxon>
        <taxon>Neoptera</taxon>
        <taxon>Endopterygota</taxon>
        <taxon>Lepidoptera</taxon>
        <taxon>Glossata</taxon>
        <taxon>Ditrysia</taxon>
        <taxon>Noctuoidea</taxon>
        <taxon>Erebidae</taxon>
        <taxon>Arctiinae</taxon>
        <taxon>Arctia</taxon>
    </lineage>
</organism>
<dbReference type="InterPro" id="IPR006578">
    <property type="entry name" value="MADF-dom"/>
</dbReference>
<evidence type="ECO:0000259" key="2">
    <source>
        <dbReference type="Pfam" id="PF10545"/>
    </source>
</evidence>
<evidence type="ECO:0000313" key="4">
    <source>
        <dbReference type="Proteomes" id="UP000494256"/>
    </source>
</evidence>